<accession>A0A7J6LQG3</accession>
<feature type="transmembrane region" description="Helical" evidence="2">
    <location>
        <begin position="414"/>
        <end position="435"/>
    </location>
</feature>
<feature type="compositionally biased region" description="Basic and acidic residues" evidence="1">
    <location>
        <begin position="8"/>
        <end position="23"/>
    </location>
</feature>
<feature type="transmembrane region" description="Helical" evidence="2">
    <location>
        <begin position="296"/>
        <end position="317"/>
    </location>
</feature>
<dbReference type="EMBL" id="JABANN010000207">
    <property type="protein sequence ID" value="KAF4666357.1"/>
    <property type="molecule type" value="Genomic_DNA"/>
</dbReference>
<evidence type="ECO:0000256" key="2">
    <source>
        <dbReference type="SAM" id="Phobius"/>
    </source>
</evidence>
<protein>
    <submittedName>
        <fullName evidence="3">Uncharacterized protein</fullName>
    </submittedName>
</protein>
<keyword evidence="2" id="KW-1133">Transmembrane helix</keyword>
<name>A0A7J6LQG3_PEROL</name>
<evidence type="ECO:0000313" key="3">
    <source>
        <dbReference type="EMBL" id="KAF4661131.1"/>
    </source>
</evidence>
<dbReference type="AlphaFoldDB" id="A0A7J6LQG3"/>
<gene>
    <name evidence="4" type="ORF">FOL46_003122</name>
    <name evidence="3" type="ORF">FOZ61_003488</name>
</gene>
<proteinExistence type="predicted"/>
<dbReference type="EMBL" id="JABAHT010000208">
    <property type="protein sequence ID" value="KAF4661131.1"/>
    <property type="molecule type" value="Genomic_DNA"/>
</dbReference>
<evidence type="ECO:0000313" key="4">
    <source>
        <dbReference type="EMBL" id="KAF4666357.1"/>
    </source>
</evidence>
<dbReference type="Proteomes" id="UP000570595">
    <property type="component" value="Unassembled WGS sequence"/>
</dbReference>
<feature type="transmembrane region" description="Helical" evidence="2">
    <location>
        <begin position="127"/>
        <end position="147"/>
    </location>
</feature>
<organism evidence="3 5">
    <name type="scientific">Perkinsus olseni</name>
    <name type="common">Perkinsus atlanticus</name>
    <dbReference type="NCBI Taxonomy" id="32597"/>
    <lineage>
        <taxon>Eukaryota</taxon>
        <taxon>Sar</taxon>
        <taxon>Alveolata</taxon>
        <taxon>Perkinsozoa</taxon>
        <taxon>Perkinsea</taxon>
        <taxon>Perkinsida</taxon>
        <taxon>Perkinsidae</taxon>
        <taxon>Perkinsus</taxon>
    </lineage>
</organism>
<feature type="region of interest" description="Disordered" evidence="1">
    <location>
        <begin position="1"/>
        <end position="23"/>
    </location>
</feature>
<dbReference type="OrthoDB" id="413210at2759"/>
<keyword evidence="2" id="KW-0472">Membrane</keyword>
<keyword evidence="2" id="KW-0812">Transmembrane</keyword>
<reference evidence="5 6" key="1">
    <citation type="submission" date="2020-04" db="EMBL/GenBank/DDBJ databases">
        <title>Perkinsus olseni comparative genomics.</title>
        <authorList>
            <person name="Bogema D.R."/>
        </authorList>
    </citation>
    <scope>NUCLEOTIDE SEQUENCE [LARGE SCALE GENOMIC DNA]</scope>
    <source>
        <strain evidence="3">ATCC PRA-179</strain>
        <strain evidence="4">ATCC PRA-31</strain>
    </source>
</reference>
<comment type="caution">
    <text evidence="3">The sequence shown here is derived from an EMBL/GenBank/DDBJ whole genome shotgun (WGS) entry which is preliminary data.</text>
</comment>
<sequence length="567" mass="62549">MTTTAFDASEKREVKENDDTPRCSDLDGVTDGLSGVMVTSAEGATAVALDELGSSWTATLRGVPAYRLMSWMDNPFNRGHNTDRSLRRRYSNSVSVSRLDFFVSHSWNASWWEKLLALCYLFNYQRASWSSIAAAIIEVSVVLYIYCNQSAPDTSLPTAHFLACISTSVFILLLLLPNFQLTRSSYKLFVDNCCIPQDDPVLKEVGIRSLGSYLSRSSSIIVMWSKCYFDRLWCVYELAAFLSLKAGALNGDRGPAERGSPVVEELSRVGRGIKEWMVGSSYRDQVVFTSLPLIKFVFAFTLVGFVGNILLSIEVAVVGSFKASLRARLICAIPEGLLLAAVLCPFASRYVRDRDALVDQIMTFQMENTKCTVEADREFVTGRISAMYNGDLTTFERVVKSEVSLELVSEGHPYTLIPFCLIHSIICIALYFPVFPRESRGCLSRFIDLIFPVDVDVEDLNSSSVRVKVAGVADLGGGSKSLPSLRRVQLGAVSKVYHARSWWTRGGGGDGQTCHNKNTLHVGAMRVDGGLVGRATQLRLNRSFRSETCAGGARVVDDDDDNSGKGR</sequence>
<dbReference type="Proteomes" id="UP000572268">
    <property type="component" value="Unassembled WGS sequence"/>
</dbReference>
<feature type="transmembrane region" description="Helical" evidence="2">
    <location>
        <begin position="159"/>
        <end position="179"/>
    </location>
</feature>
<evidence type="ECO:0000313" key="6">
    <source>
        <dbReference type="Proteomes" id="UP000572268"/>
    </source>
</evidence>
<evidence type="ECO:0000256" key="1">
    <source>
        <dbReference type="SAM" id="MobiDB-lite"/>
    </source>
</evidence>
<evidence type="ECO:0000313" key="5">
    <source>
        <dbReference type="Proteomes" id="UP000570595"/>
    </source>
</evidence>